<dbReference type="RefSeq" id="WP_117726033.1">
    <property type="nucleotide sequence ID" value="NZ_CABMFV010000012.1"/>
</dbReference>
<dbReference type="AlphaFoldDB" id="A0A8B2ZCU8"/>
<feature type="transmembrane region" description="Helical" evidence="1">
    <location>
        <begin position="44"/>
        <end position="65"/>
    </location>
</feature>
<proteinExistence type="predicted"/>
<reference evidence="2 3" key="1">
    <citation type="submission" date="2018-08" db="EMBL/GenBank/DDBJ databases">
        <title>A genome reference for cultivated species of the human gut microbiota.</title>
        <authorList>
            <person name="Zou Y."/>
            <person name="Xue W."/>
            <person name="Luo G."/>
        </authorList>
    </citation>
    <scope>NUCLEOTIDE SEQUENCE [LARGE SCALE GENOMIC DNA]</scope>
    <source>
        <strain evidence="2 3">OM08-17AT</strain>
    </source>
</reference>
<evidence type="ECO:0000256" key="1">
    <source>
        <dbReference type="SAM" id="Phobius"/>
    </source>
</evidence>
<keyword evidence="1" id="KW-0812">Transmembrane</keyword>
<comment type="caution">
    <text evidence="2">The sequence shown here is derived from an EMBL/GenBank/DDBJ whole genome shotgun (WGS) entry which is preliminary data.</text>
</comment>
<organism evidence="2 3">
    <name type="scientific">Staphylococcus warneri</name>
    <dbReference type="NCBI Taxonomy" id="1292"/>
    <lineage>
        <taxon>Bacteria</taxon>
        <taxon>Bacillati</taxon>
        <taxon>Bacillota</taxon>
        <taxon>Bacilli</taxon>
        <taxon>Bacillales</taxon>
        <taxon>Staphylococcaceae</taxon>
        <taxon>Staphylococcus</taxon>
    </lineage>
</organism>
<keyword evidence="1" id="KW-0472">Membrane</keyword>
<evidence type="ECO:0000313" key="2">
    <source>
        <dbReference type="EMBL" id="RGM27591.1"/>
    </source>
</evidence>
<protein>
    <submittedName>
        <fullName evidence="2">Uncharacterized protein</fullName>
    </submittedName>
</protein>
<name>A0A8B2ZCU8_STAWA</name>
<dbReference type="EMBL" id="QSTD01000012">
    <property type="protein sequence ID" value="RGM27591.1"/>
    <property type="molecule type" value="Genomic_DNA"/>
</dbReference>
<accession>A0A8B2ZCU8</accession>
<dbReference type="Proteomes" id="UP000261016">
    <property type="component" value="Unassembled WGS sequence"/>
</dbReference>
<feature type="transmembrane region" description="Helical" evidence="1">
    <location>
        <begin position="7"/>
        <end position="32"/>
    </location>
</feature>
<gene>
    <name evidence="2" type="ORF">DXC19_12455</name>
</gene>
<keyword evidence="1" id="KW-1133">Transmembrane helix</keyword>
<evidence type="ECO:0000313" key="3">
    <source>
        <dbReference type="Proteomes" id="UP000261016"/>
    </source>
</evidence>
<sequence length="100" mass="10857">MKIIKIGLAIISFVIGLLLGGLMTLVGLAGVMNVIQLQSAGVNLVLGLIILFVGCGITPYFLLGLKGTDAIKQIKNVKTKDDNHKHMRDEYETDEEEAFI</sequence>